<accession>A0ACD4NIB3</accession>
<organism evidence="1 2">
    <name type="scientific">Antarcticirhabdus aurantiaca</name>
    <dbReference type="NCBI Taxonomy" id="2606717"/>
    <lineage>
        <taxon>Bacteria</taxon>
        <taxon>Pseudomonadati</taxon>
        <taxon>Pseudomonadota</taxon>
        <taxon>Alphaproteobacteria</taxon>
        <taxon>Hyphomicrobiales</taxon>
        <taxon>Aurantimonadaceae</taxon>
        <taxon>Antarcticirhabdus</taxon>
    </lineage>
</organism>
<keyword evidence="2" id="KW-1185">Reference proteome</keyword>
<protein>
    <submittedName>
        <fullName evidence="1">Haloacid dehalogenase type II</fullName>
    </submittedName>
</protein>
<gene>
    <name evidence="1" type="ORF">OXU80_17035</name>
</gene>
<reference evidence="1" key="1">
    <citation type="submission" date="2022-11" db="EMBL/GenBank/DDBJ databases">
        <title>beta-Carotene-producing bacterium, Jeongeuplla avenae sp. nov., alleviates the salt stress of Arabidopsis seedlings.</title>
        <authorList>
            <person name="Jiang L."/>
            <person name="Lee J."/>
        </authorList>
    </citation>
    <scope>NUCLEOTIDE SEQUENCE</scope>
    <source>
        <strain evidence="1">DY_R2A_6</strain>
    </source>
</reference>
<sequence length="220" mass="24899">MHSVYVFDAYGTLFDTGAAAKRHAGSLGAKEREIAEIWRRKQLEYSWTRSMMGARTRDFWQLTEDALDWAMAKKDCRDEALRERLLDAYRDLDTFEEVPATLRRLKERGARLAILSNGSHAMLARAVRSAGIESLFDAVLSADDAGCFKTDPRVYDLVTTRFRIYPDAVSFQSSNRWDVAGASRFGFHAVWINRGNEPDEYLDMPPSAVLPDLAGLPDLI</sequence>
<proteinExistence type="predicted"/>
<dbReference type="EMBL" id="CP113520">
    <property type="protein sequence ID" value="WAJ26574.1"/>
    <property type="molecule type" value="Genomic_DNA"/>
</dbReference>
<name>A0ACD4NIB3_9HYPH</name>
<dbReference type="Proteomes" id="UP001163223">
    <property type="component" value="Chromosome"/>
</dbReference>
<evidence type="ECO:0000313" key="2">
    <source>
        <dbReference type="Proteomes" id="UP001163223"/>
    </source>
</evidence>
<evidence type="ECO:0000313" key="1">
    <source>
        <dbReference type="EMBL" id="WAJ26574.1"/>
    </source>
</evidence>